<dbReference type="Proteomes" id="UP000283832">
    <property type="component" value="Unassembled WGS sequence"/>
</dbReference>
<dbReference type="PIRSF" id="PIRSF000137">
    <property type="entry name" value="Alcohol_oxidase"/>
    <property type="match status" value="1"/>
</dbReference>
<name>A0A418MZ89_9ACTN</name>
<dbReference type="RefSeq" id="WP_119573590.1">
    <property type="nucleotide sequence ID" value="NZ_QXEC01000003.1"/>
</dbReference>
<evidence type="ECO:0000256" key="5">
    <source>
        <dbReference type="PIRSR" id="PIRSR000137-2"/>
    </source>
</evidence>
<dbReference type="InterPro" id="IPR000172">
    <property type="entry name" value="GMC_OxRdtase_N"/>
</dbReference>
<dbReference type="Gene3D" id="3.30.560.10">
    <property type="entry name" value="Glucose Oxidase, domain 3"/>
    <property type="match status" value="1"/>
</dbReference>
<dbReference type="InterPro" id="IPR007867">
    <property type="entry name" value="GMC_OxRtase_C"/>
</dbReference>
<evidence type="ECO:0000313" key="7">
    <source>
        <dbReference type="EMBL" id="RIV40296.1"/>
    </source>
</evidence>
<comment type="cofactor">
    <cofactor evidence="1 5">
        <name>FAD</name>
        <dbReference type="ChEBI" id="CHEBI:57692"/>
    </cofactor>
</comment>
<feature type="binding site" evidence="5">
    <location>
        <position position="102"/>
    </location>
    <ligand>
        <name>FAD</name>
        <dbReference type="ChEBI" id="CHEBI:57692"/>
    </ligand>
</feature>
<dbReference type="AlphaFoldDB" id="A0A418MZ89"/>
<dbReference type="Pfam" id="PF05199">
    <property type="entry name" value="GMC_oxred_C"/>
    <property type="match status" value="1"/>
</dbReference>
<evidence type="ECO:0000313" key="8">
    <source>
        <dbReference type="Proteomes" id="UP000283832"/>
    </source>
</evidence>
<evidence type="ECO:0000256" key="4">
    <source>
        <dbReference type="ARBA" id="ARBA00022827"/>
    </source>
</evidence>
<keyword evidence="4 5" id="KW-0274">FAD</keyword>
<feature type="binding site" evidence="5">
    <location>
        <position position="230"/>
    </location>
    <ligand>
        <name>FAD</name>
        <dbReference type="ChEBI" id="CHEBI:57692"/>
    </ligand>
</feature>
<protein>
    <submittedName>
        <fullName evidence="7">Choline dehydrogenase</fullName>
    </submittedName>
</protein>
<dbReference type="OrthoDB" id="9785276at2"/>
<reference evidence="7 8" key="1">
    <citation type="submission" date="2018-08" db="EMBL/GenBank/DDBJ databases">
        <title>Jishengella sp. nov., isolated from a root of Azadirachta indica A. Juss. var. siamensis Valenton.</title>
        <authorList>
            <person name="Kuncharoen N."/>
            <person name="Tanasupawat S."/>
            <person name="Kudo T."/>
            <person name="Ohkuma M."/>
        </authorList>
    </citation>
    <scope>NUCLEOTIDE SEQUENCE [LARGE SCALE GENOMIC DNA]</scope>
    <source>
        <strain evidence="7 8">AZ1-13</strain>
    </source>
</reference>
<keyword evidence="3" id="KW-0285">Flavoprotein</keyword>
<dbReference type="InterPro" id="IPR012132">
    <property type="entry name" value="GMC_OxRdtase"/>
</dbReference>
<dbReference type="Gene3D" id="3.50.50.60">
    <property type="entry name" value="FAD/NAD(P)-binding domain"/>
    <property type="match status" value="1"/>
</dbReference>
<dbReference type="GO" id="GO:0016614">
    <property type="term" value="F:oxidoreductase activity, acting on CH-OH group of donors"/>
    <property type="evidence" value="ECO:0007669"/>
    <property type="project" value="InterPro"/>
</dbReference>
<feature type="domain" description="Glucose-methanol-choline oxidoreductase N-terminal" evidence="6">
    <location>
        <begin position="265"/>
        <end position="279"/>
    </location>
</feature>
<comment type="caution">
    <text evidence="7">The sequence shown here is derived from an EMBL/GenBank/DDBJ whole genome shotgun (WGS) entry which is preliminary data.</text>
</comment>
<comment type="similarity">
    <text evidence="2">Belongs to the GMC oxidoreductase family.</text>
</comment>
<dbReference type="SUPFAM" id="SSF54373">
    <property type="entry name" value="FAD-linked reductases, C-terminal domain"/>
    <property type="match status" value="1"/>
</dbReference>
<feature type="binding site" evidence="5">
    <location>
        <position position="98"/>
    </location>
    <ligand>
        <name>FAD</name>
        <dbReference type="ChEBI" id="CHEBI:57692"/>
    </ligand>
</feature>
<gene>
    <name evidence="7" type="ORF">D2L64_05480</name>
</gene>
<evidence type="ECO:0000256" key="3">
    <source>
        <dbReference type="ARBA" id="ARBA00022630"/>
    </source>
</evidence>
<dbReference type="PANTHER" id="PTHR11552">
    <property type="entry name" value="GLUCOSE-METHANOL-CHOLINE GMC OXIDOREDUCTASE"/>
    <property type="match status" value="1"/>
</dbReference>
<dbReference type="PANTHER" id="PTHR11552:SF147">
    <property type="entry name" value="CHOLINE DEHYDROGENASE, MITOCHONDRIAL"/>
    <property type="match status" value="1"/>
</dbReference>
<sequence>MGGDEQLRTVGPGGPDRETYDYVIVGAGTAGCVLAARLTEDPDVTVCLIEAGPTDDVDSIRIPAWGGRLCRTRYDWDYDSHDEPQLDGRRLYLPRGRVLGGTSAMNGMVHIRGHRTDFDDWDQPGWTYAQLLPYFLRCEDNERGASRYHGVGGPLPVSENRSRNPMSTAFVQAAIEAGYAANDDFNGAEQDGFGYYQVNQRNGRRCSAAAAYLHPVRGRANLTVRTHLQVLRVLLERGVAVGVHCQQLDRSVELRAAREVILAAGAYNSPQLLMLSGVGPADQLRGLGIPVLVDQPEVGRNLQDHPSTYLVFTHDQPVSLLSAGEERYVRQFEQEGTGPLSSNVPEVGGFVRTRDGLAAPDVQFHALPVTFVDGALGVPPGHGVSFGPCVLRPASRGEVSLASPDPTAKPRIRHRYYDDPDDVRVMVAGLRIALDIAAQAALRPYTQGRFTHPASDSDADLRAFVRATTQSIFHPAGTCAIGSVLDPQLRVRGVEHLRVVDASVLPLVPRGNTNAPVVAVAERAADLIGGRRVAAEPGLVAGVR</sequence>
<dbReference type="GO" id="GO:0050660">
    <property type="term" value="F:flavin adenine dinucleotide binding"/>
    <property type="evidence" value="ECO:0007669"/>
    <property type="project" value="InterPro"/>
</dbReference>
<organism evidence="7 8">
    <name type="scientific">Micromonospora radicis</name>
    <dbReference type="NCBI Taxonomy" id="1894971"/>
    <lineage>
        <taxon>Bacteria</taxon>
        <taxon>Bacillati</taxon>
        <taxon>Actinomycetota</taxon>
        <taxon>Actinomycetes</taxon>
        <taxon>Micromonosporales</taxon>
        <taxon>Micromonosporaceae</taxon>
        <taxon>Micromonospora</taxon>
    </lineage>
</organism>
<feature type="binding site" evidence="5">
    <location>
        <begin position="106"/>
        <end position="109"/>
    </location>
    <ligand>
        <name>FAD</name>
        <dbReference type="ChEBI" id="CHEBI:57692"/>
    </ligand>
</feature>
<proteinExistence type="inferred from homology"/>
<dbReference type="PROSITE" id="PS00624">
    <property type="entry name" value="GMC_OXRED_2"/>
    <property type="match status" value="1"/>
</dbReference>
<evidence type="ECO:0000256" key="1">
    <source>
        <dbReference type="ARBA" id="ARBA00001974"/>
    </source>
</evidence>
<evidence type="ECO:0000259" key="6">
    <source>
        <dbReference type="PROSITE" id="PS00624"/>
    </source>
</evidence>
<dbReference type="InterPro" id="IPR036188">
    <property type="entry name" value="FAD/NAD-bd_sf"/>
</dbReference>
<dbReference type="Pfam" id="PF00732">
    <property type="entry name" value="GMC_oxred_N"/>
    <property type="match status" value="1"/>
</dbReference>
<dbReference type="SUPFAM" id="SSF51905">
    <property type="entry name" value="FAD/NAD(P)-binding domain"/>
    <property type="match status" value="1"/>
</dbReference>
<keyword evidence="8" id="KW-1185">Reference proteome</keyword>
<accession>A0A418MZ89</accession>
<evidence type="ECO:0000256" key="2">
    <source>
        <dbReference type="ARBA" id="ARBA00010790"/>
    </source>
</evidence>
<dbReference type="EMBL" id="QXEC01000003">
    <property type="protein sequence ID" value="RIV40296.1"/>
    <property type="molecule type" value="Genomic_DNA"/>
</dbReference>